<protein>
    <submittedName>
        <fullName evidence="2">Uncharacterized protein</fullName>
    </submittedName>
</protein>
<proteinExistence type="predicted"/>
<dbReference type="EMBL" id="JAENMS010000003">
    <property type="protein sequence ID" value="MBL5934587.1"/>
    <property type="molecule type" value="Genomic_DNA"/>
</dbReference>
<evidence type="ECO:0000313" key="3">
    <source>
        <dbReference type="Proteomes" id="UP000653275"/>
    </source>
</evidence>
<evidence type="ECO:0000256" key="1">
    <source>
        <dbReference type="SAM" id="MobiDB-lite"/>
    </source>
</evidence>
<gene>
    <name evidence="2" type="ORF">I7V27_08950</name>
</gene>
<dbReference type="Proteomes" id="UP000653275">
    <property type="component" value="Unassembled WGS sequence"/>
</dbReference>
<feature type="compositionally biased region" description="Basic and acidic residues" evidence="1">
    <location>
        <begin position="51"/>
        <end position="63"/>
    </location>
</feature>
<dbReference type="RefSeq" id="WP_131486844.1">
    <property type="nucleotide sequence ID" value="NZ_JAENMR010000003.1"/>
</dbReference>
<feature type="region of interest" description="Disordered" evidence="1">
    <location>
        <begin position="45"/>
        <end position="96"/>
    </location>
</feature>
<reference evidence="2" key="1">
    <citation type="submission" date="2020-12" db="EMBL/GenBank/DDBJ databases">
        <title>Draft genome sequence of Enterobacter spp., Lelliottia spp. and Serratia spp. isolated from drinking water reservoirs and lakes.</title>
        <authorList>
            <person name="Reitter C."/>
            <person name="Neuhaus K."/>
            <person name="Huegler M."/>
        </authorList>
    </citation>
    <scope>NUCLEOTIDE SEQUENCE</scope>
    <source>
        <strain evidence="2">TZW15</strain>
    </source>
</reference>
<organism evidence="2 3">
    <name type="scientific">Lelliottia amnigena</name>
    <name type="common">Enterobacter amnigenus</name>
    <dbReference type="NCBI Taxonomy" id="61646"/>
    <lineage>
        <taxon>Bacteria</taxon>
        <taxon>Pseudomonadati</taxon>
        <taxon>Pseudomonadota</taxon>
        <taxon>Gammaproteobacteria</taxon>
        <taxon>Enterobacterales</taxon>
        <taxon>Enterobacteriaceae</taxon>
        <taxon>Lelliottia</taxon>
    </lineage>
</organism>
<evidence type="ECO:0000313" key="2">
    <source>
        <dbReference type="EMBL" id="MBL5934587.1"/>
    </source>
</evidence>
<name>A0AAP2ADK1_LELAM</name>
<sequence>MIGTIHALSIQGEGGLMGNMVLKRLFRSLPETCFSMMTEHVNEPWRLNRRRPGDPGSRQENRRFAVPSSPSLRLRVGRDPASLQVTPSPRINARRPGLWSTTQRFIAGPGHRF</sequence>
<dbReference type="AlphaFoldDB" id="A0AAP2ADK1"/>
<comment type="caution">
    <text evidence="2">The sequence shown here is derived from an EMBL/GenBank/DDBJ whole genome shotgun (WGS) entry which is preliminary data.</text>
</comment>
<accession>A0AAP2ADK1</accession>